<dbReference type="InterPro" id="IPR006357">
    <property type="entry name" value="HAD-SF_hydro_IIA"/>
</dbReference>
<gene>
    <name evidence="1" type="ORF">DC094_06585</name>
</gene>
<name>A0A2V1GW64_9GAMM</name>
<accession>A0A2V1GW64</accession>
<dbReference type="Proteomes" id="UP000244906">
    <property type="component" value="Unassembled WGS sequence"/>
</dbReference>
<dbReference type="OrthoDB" id="9810449at2"/>
<dbReference type="Gene3D" id="3.40.50.1000">
    <property type="entry name" value="HAD superfamily/HAD-like"/>
    <property type="match status" value="2"/>
</dbReference>
<dbReference type="InterPro" id="IPR023214">
    <property type="entry name" value="HAD_sf"/>
</dbReference>
<evidence type="ECO:0000313" key="1">
    <source>
        <dbReference type="EMBL" id="PVZ70260.1"/>
    </source>
</evidence>
<dbReference type="GO" id="GO:0016791">
    <property type="term" value="F:phosphatase activity"/>
    <property type="evidence" value="ECO:0007669"/>
    <property type="project" value="TreeGrafter"/>
</dbReference>
<dbReference type="GO" id="GO:0005737">
    <property type="term" value="C:cytoplasm"/>
    <property type="evidence" value="ECO:0007669"/>
    <property type="project" value="TreeGrafter"/>
</dbReference>
<dbReference type="InterPro" id="IPR036412">
    <property type="entry name" value="HAD-like_sf"/>
</dbReference>
<keyword evidence="1" id="KW-0378">Hydrolase</keyword>
<comment type="caution">
    <text evidence="1">The sequence shown here is derived from an EMBL/GenBank/DDBJ whole genome shotgun (WGS) entry which is preliminary data.</text>
</comment>
<evidence type="ECO:0000313" key="2">
    <source>
        <dbReference type="Proteomes" id="UP000244906"/>
    </source>
</evidence>
<dbReference type="Pfam" id="PF13344">
    <property type="entry name" value="Hydrolase_6"/>
    <property type="match status" value="1"/>
</dbReference>
<keyword evidence="2" id="KW-1185">Reference proteome</keyword>
<sequence length="251" mass="26820">MTPSLLIFDLDGTVYQGNQVIAGAPEFFSQLVSNNIRYIFATNRADRRAEVVSEQLNLLGIACQPDQVITSSMVAADMVAGQRVFAIGGEAVSYYLEQQGCVLASDQVDSVVVGFDPEINLEKLTIATRLIKNGAHFIGTNPDPTILLDDGLMPECGALLGAIEISTNQKPKIVGKPEAAMIHFACKKAGVNPEQAIMIGDYLYTDIAAANAAGCKSVLLLTGISTQEQLDSSDIQPSHVCSTYDELASYI</sequence>
<dbReference type="SUPFAM" id="SSF56784">
    <property type="entry name" value="HAD-like"/>
    <property type="match status" value="1"/>
</dbReference>
<proteinExistence type="predicted"/>
<organism evidence="1 2">
    <name type="scientific">Pelagibaculum spongiae</name>
    <dbReference type="NCBI Taxonomy" id="2080658"/>
    <lineage>
        <taxon>Bacteria</taxon>
        <taxon>Pseudomonadati</taxon>
        <taxon>Pseudomonadota</taxon>
        <taxon>Gammaproteobacteria</taxon>
        <taxon>Oceanospirillales</taxon>
        <taxon>Pelagibaculum</taxon>
    </lineage>
</organism>
<dbReference type="PANTHER" id="PTHR19288:SF46">
    <property type="entry name" value="HALOACID DEHALOGENASE-LIKE HYDROLASE DOMAIN-CONTAINING PROTEIN 2"/>
    <property type="match status" value="1"/>
</dbReference>
<dbReference type="NCBIfam" id="TIGR01460">
    <property type="entry name" value="HAD-SF-IIA"/>
    <property type="match status" value="1"/>
</dbReference>
<reference evidence="1 2" key="1">
    <citation type="submission" date="2018-04" db="EMBL/GenBank/DDBJ databases">
        <title>Thalassorhabdus spongiae gen. nov., sp. nov., isolated from a marine sponge in South-West Iceland.</title>
        <authorList>
            <person name="Knobloch S."/>
            <person name="Daussin A."/>
            <person name="Johannsson R."/>
            <person name="Marteinsson V.T."/>
        </authorList>
    </citation>
    <scope>NUCLEOTIDE SEQUENCE [LARGE SCALE GENOMIC DNA]</scope>
    <source>
        <strain evidence="1 2">Hp12</strain>
    </source>
</reference>
<protein>
    <submittedName>
        <fullName evidence="1">TIGR01457 family HAD-type hydrolase</fullName>
    </submittedName>
</protein>
<dbReference type="Pfam" id="PF13242">
    <property type="entry name" value="Hydrolase_like"/>
    <property type="match status" value="1"/>
</dbReference>
<dbReference type="RefSeq" id="WP_116686333.1">
    <property type="nucleotide sequence ID" value="NZ_CAWNYD010000002.1"/>
</dbReference>
<dbReference type="PANTHER" id="PTHR19288">
    <property type="entry name" value="4-NITROPHENYLPHOSPHATASE-RELATED"/>
    <property type="match status" value="1"/>
</dbReference>
<dbReference type="AlphaFoldDB" id="A0A2V1GW64"/>
<dbReference type="EMBL" id="QDDL01000002">
    <property type="protein sequence ID" value="PVZ70260.1"/>
    <property type="molecule type" value="Genomic_DNA"/>
</dbReference>